<comment type="similarity">
    <text evidence="3">Belongs to the BBS5 family.</text>
</comment>
<evidence type="ECO:0000256" key="7">
    <source>
        <dbReference type="ARBA" id="ARBA00023136"/>
    </source>
</evidence>
<keyword evidence="8" id="KW-0206">Cytoskeleton</keyword>
<evidence type="ECO:0000313" key="12">
    <source>
        <dbReference type="Proteomes" id="UP000230233"/>
    </source>
</evidence>
<dbReference type="GO" id="GO:0032266">
    <property type="term" value="F:phosphatidylinositol-3-phosphate binding"/>
    <property type="evidence" value="ECO:0007669"/>
    <property type="project" value="TreeGrafter"/>
</dbReference>
<reference evidence="12" key="1">
    <citation type="submission" date="2017-10" db="EMBL/GenBank/DDBJ databases">
        <title>Rapid genome shrinkage in a self-fertile nematode reveals novel sperm competition proteins.</title>
        <authorList>
            <person name="Yin D."/>
            <person name="Schwarz E.M."/>
            <person name="Thomas C.G."/>
            <person name="Felde R.L."/>
            <person name="Korf I.F."/>
            <person name="Cutter A.D."/>
            <person name="Schartner C.M."/>
            <person name="Ralston E.J."/>
            <person name="Meyer B.J."/>
            <person name="Haag E.S."/>
        </authorList>
    </citation>
    <scope>NUCLEOTIDE SEQUENCE [LARGE SCALE GENOMIC DNA]</scope>
    <source>
        <strain evidence="12">JU1422</strain>
    </source>
</reference>
<dbReference type="STRING" id="1611254.A0A2G5USE8"/>
<dbReference type="PIRSF" id="PIRSF010072">
    <property type="entry name" value="DUF1448"/>
    <property type="match status" value="1"/>
</dbReference>
<evidence type="ECO:0000256" key="8">
    <source>
        <dbReference type="ARBA" id="ARBA00023212"/>
    </source>
</evidence>
<protein>
    <recommendedName>
        <fullName evidence="10">BBSome complex member BBS5 PH domain-containing protein</fullName>
    </recommendedName>
</protein>
<keyword evidence="9" id="KW-0966">Cell projection</keyword>
<feature type="domain" description="BBSome complex member BBS5 PH" evidence="10">
    <location>
        <begin position="180"/>
        <end position="234"/>
    </location>
</feature>
<name>A0A2G5USE8_9PELO</name>
<evidence type="ECO:0000256" key="5">
    <source>
        <dbReference type="ARBA" id="ARBA00022490"/>
    </source>
</evidence>
<keyword evidence="12" id="KW-1185">Reference proteome</keyword>
<sequence length="376" mass="42570">MERVNGEDIWQDREIRFDVDHKLLRMINGEVQIAKVENVEDTKGNNGDKGVIRVTNLRLIWYAMSMPRINITIGWNTITGTQSKTSTSVRYHSGLTATTTLATRNRGGSNEAIYVLAKVSSSTTKFEFIFTTTNTTAHTKLFTTIASINRAYETTKMYRELKMRGIFIRNDGTLKILPQENIVENVSGVWNLSTETGSLGVFVITNIRVVWYAEMNVGYNVSVPYLTLYSARIRESKFGMALVLETTSSSGEYVLGFKVDPTEKLQGLLKSIQSLHKAHLLRPIFGVQYVKEKAEKSETRQIKEDEDVTDVIDNNEDDVEIEKDIRPDPFAAYFDGQHSVTDEKRLPVLNQEIGLAMEPIRNGFTLKDLWAIHIDG</sequence>
<proteinExistence type="inferred from homology"/>
<dbReference type="GO" id="GO:0060271">
    <property type="term" value="P:cilium assembly"/>
    <property type="evidence" value="ECO:0007669"/>
    <property type="project" value="TreeGrafter"/>
</dbReference>
<evidence type="ECO:0000259" key="10">
    <source>
        <dbReference type="SMART" id="SM00683"/>
    </source>
</evidence>
<dbReference type="AlphaFoldDB" id="A0A2G5USE8"/>
<dbReference type="Proteomes" id="UP000230233">
    <property type="component" value="Chromosome III"/>
</dbReference>
<evidence type="ECO:0000256" key="3">
    <source>
        <dbReference type="ARBA" id="ARBA00005822"/>
    </source>
</evidence>
<keyword evidence="5" id="KW-0963">Cytoplasm</keyword>
<dbReference type="GO" id="GO:0034451">
    <property type="term" value="C:centriolar satellite"/>
    <property type="evidence" value="ECO:0007669"/>
    <property type="project" value="UniProtKB-SubCell"/>
</dbReference>
<dbReference type="PANTHER" id="PTHR21351:SF0">
    <property type="entry name" value="BARDET-BIEDL SYNDROME 5 PROTEIN"/>
    <property type="match status" value="1"/>
</dbReference>
<dbReference type="GO" id="GO:0036064">
    <property type="term" value="C:ciliary basal body"/>
    <property type="evidence" value="ECO:0007669"/>
    <property type="project" value="TreeGrafter"/>
</dbReference>
<evidence type="ECO:0000256" key="1">
    <source>
        <dbReference type="ARBA" id="ARBA00004309"/>
    </source>
</evidence>
<feature type="domain" description="BBSome complex member BBS5 PH" evidence="10">
    <location>
        <begin position="30"/>
        <end position="84"/>
    </location>
</feature>
<keyword evidence="6" id="KW-0969">Cilium</keyword>
<dbReference type="InterPro" id="IPR014003">
    <property type="entry name" value="BBS5_PH"/>
</dbReference>
<dbReference type="PANTHER" id="PTHR21351">
    <property type="entry name" value="BARDET-BIEDL SYNDROME PROTEIN 5"/>
    <property type="match status" value="1"/>
</dbReference>
<dbReference type="GO" id="GO:0060170">
    <property type="term" value="C:ciliary membrane"/>
    <property type="evidence" value="ECO:0007669"/>
    <property type="project" value="UniProtKB-SubCell"/>
</dbReference>
<dbReference type="OrthoDB" id="10261999at2759"/>
<dbReference type="Pfam" id="PF07289">
    <property type="entry name" value="BBL5"/>
    <property type="match status" value="1"/>
</dbReference>
<comment type="subcellular location">
    <subcellularLocation>
        <location evidence="1">Cell projection</location>
        <location evidence="1">Cilium membrane</location>
    </subcellularLocation>
    <subcellularLocation>
        <location evidence="2">Cytoplasm</location>
        <location evidence="2">Cytoskeleton</location>
        <location evidence="2">Microtubule organizing center</location>
        <location evidence="2">Centrosome</location>
        <location evidence="2">Centriolar satellite</location>
    </subcellularLocation>
</comment>
<comment type="caution">
    <text evidence="11">The sequence shown here is derived from an EMBL/GenBank/DDBJ whole genome shotgun (WGS) entry which is preliminary data.</text>
</comment>
<dbReference type="InterPro" id="IPR030804">
    <property type="entry name" value="BBS5/fem-3"/>
</dbReference>
<dbReference type="EMBL" id="PDUG01000003">
    <property type="protein sequence ID" value="PIC42468.1"/>
    <property type="molecule type" value="Genomic_DNA"/>
</dbReference>
<gene>
    <name evidence="11" type="primary">Cni-bbs-5</name>
    <name evidence="11" type="synonym">Cnig_chr_III.g9538</name>
    <name evidence="11" type="ORF">B9Z55_009538</name>
</gene>
<evidence type="ECO:0000256" key="2">
    <source>
        <dbReference type="ARBA" id="ARBA00004607"/>
    </source>
</evidence>
<keyword evidence="4" id="KW-1003">Cell membrane</keyword>
<dbReference type="InterPro" id="IPR006606">
    <property type="entry name" value="BBL5"/>
</dbReference>
<keyword evidence="7" id="KW-0472">Membrane</keyword>
<evidence type="ECO:0000256" key="9">
    <source>
        <dbReference type="ARBA" id="ARBA00023273"/>
    </source>
</evidence>
<evidence type="ECO:0000256" key="6">
    <source>
        <dbReference type="ARBA" id="ARBA00023069"/>
    </source>
</evidence>
<organism evidence="11 12">
    <name type="scientific">Caenorhabditis nigoni</name>
    <dbReference type="NCBI Taxonomy" id="1611254"/>
    <lineage>
        <taxon>Eukaryota</taxon>
        <taxon>Metazoa</taxon>
        <taxon>Ecdysozoa</taxon>
        <taxon>Nematoda</taxon>
        <taxon>Chromadorea</taxon>
        <taxon>Rhabditida</taxon>
        <taxon>Rhabditina</taxon>
        <taxon>Rhabditomorpha</taxon>
        <taxon>Rhabditoidea</taxon>
        <taxon>Rhabditidae</taxon>
        <taxon>Peloderinae</taxon>
        <taxon>Caenorhabditis</taxon>
    </lineage>
</organism>
<dbReference type="SMART" id="SM00683">
    <property type="entry name" value="DM16"/>
    <property type="match status" value="2"/>
</dbReference>
<evidence type="ECO:0000313" key="11">
    <source>
        <dbReference type="EMBL" id="PIC42468.1"/>
    </source>
</evidence>
<evidence type="ECO:0000256" key="4">
    <source>
        <dbReference type="ARBA" id="ARBA00022475"/>
    </source>
</evidence>
<dbReference type="GO" id="GO:0034464">
    <property type="term" value="C:BBSome"/>
    <property type="evidence" value="ECO:0007669"/>
    <property type="project" value="InterPro"/>
</dbReference>
<accession>A0A2G5USE8</accession>